<evidence type="ECO:0000256" key="6">
    <source>
        <dbReference type="ARBA" id="ARBA00022837"/>
    </source>
</evidence>
<evidence type="ECO:0000256" key="10">
    <source>
        <dbReference type="ARBA" id="ARBA00024195"/>
    </source>
</evidence>
<dbReference type="EnsemblMetazoa" id="XM_017120837.1">
    <property type="protein sequence ID" value="XP_016976326.1"/>
    <property type="gene ID" value="LOC108042510"/>
</dbReference>
<dbReference type="PROSITE" id="PS00135">
    <property type="entry name" value="TRYPSIN_SER"/>
    <property type="match status" value="1"/>
</dbReference>
<gene>
    <name evidence="17" type="primary">LOC108042510</name>
    <name evidence="15" type="synonym">108042510</name>
</gene>
<comment type="domain">
    <text evidence="12">The clip domain consists of 35-55 residues which are 'knitted' together usually by 3 conserved disulfide bonds forming a clip-like compact structure.</text>
</comment>
<keyword evidence="9" id="KW-0325">Glycoprotein</keyword>
<evidence type="ECO:0000313" key="15">
    <source>
        <dbReference type="EnsemblMetazoa" id="XP_016976326.1"/>
    </source>
</evidence>
<evidence type="ECO:0000256" key="1">
    <source>
        <dbReference type="ARBA" id="ARBA00022670"/>
    </source>
</evidence>
<feature type="chain" id="PRO_5028524209" description="CLIP domain-containing serine protease" evidence="12">
    <location>
        <begin position="20"/>
        <end position="371"/>
    </location>
</feature>
<evidence type="ECO:0000256" key="3">
    <source>
        <dbReference type="ARBA" id="ARBA00022729"/>
    </source>
</evidence>
<dbReference type="GeneID" id="108042510"/>
<dbReference type="InterPro" id="IPR018114">
    <property type="entry name" value="TRYPSIN_HIS"/>
</dbReference>
<proteinExistence type="inferred from homology"/>
<evidence type="ECO:0000256" key="8">
    <source>
        <dbReference type="ARBA" id="ARBA00023157"/>
    </source>
</evidence>
<feature type="signal peptide" evidence="12">
    <location>
        <begin position="1"/>
        <end position="19"/>
    </location>
</feature>
<evidence type="ECO:0000256" key="9">
    <source>
        <dbReference type="ARBA" id="ARBA00023180"/>
    </source>
</evidence>
<dbReference type="PROSITE" id="PS50240">
    <property type="entry name" value="TRYPSIN_DOM"/>
    <property type="match status" value="1"/>
</dbReference>
<evidence type="ECO:0000313" key="17">
    <source>
        <dbReference type="RefSeq" id="XP_016976326.1"/>
    </source>
</evidence>
<dbReference type="Proteomes" id="UP001652680">
    <property type="component" value="Unassembled WGS sequence"/>
</dbReference>
<dbReference type="FunFam" id="2.40.10.10:FF:000002">
    <property type="entry name" value="Transmembrane protease serine"/>
    <property type="match status" value="1"/>
</dbReference>
<comment type="similarity">
    <text evidence="10 12">Belongs to the peptidase S1 family. CLIP subfamily.</text>
</comment>
<keyword evidence="1 11" id="KW-0645">Protease</keyword>
<keyword evidence="3 12" id="KW-0732">Signal</keyword>
<sequence>MKVLAAVLLCILIVGEARAQYSGCRNPNQRTGLCLHISLCTTLISVLEKSSLTDSEKLFIQQSRCGNRKNNQIFVCCTRDKDFDRTVTIWDGNTNFVSRPPPILNHFNLLPDQNSCGRDIVNTKILNGEEAVPSEFSWMVLLEYRPPNGGDLVTKCAGSLLNRRYVLTAAHCLVDTPVSVRLGEHDTRTVEDCQGGICYSEAVTIGIEEIHSHERYVGGSNKLNDIGILRLARMVSYSSTIGPICLPSIVGRVRMQAGQHFTVAGWGRTLDGISSPTKQKVQVRLWEYEDCRPKYLSKKIALEPIQICAGGEDLVDSCDGDSGGPLMSYHKGVWVLQGIVSLGYKCGQKGWPAVYTNVSVYDSWIREKVRP</sequence>
<keyword evidence="4 11" id="KW-0378">Hydrolase</keyword>
<dbReference type="Pfam" id="PF12032">
    <property type="entry name" value="CLIP"/>
    <property type="match status" value="1"/>
</dbReference>
<dbReference type="Gene3D" id="3.30.1640.30">
    <property type="match status" value="1"/>
</dbReference>
<dbReference type="SMART" id="SM00020">
    <property type="entry name" value="Tryp_SPc"/>
    <property type="match status" value="1"/>
</dbReference>
<dbReference type="GO" id="GO:0006508">
    <property type="term" value="P:proteolysis"/>
    <property type="evidence" value="ECO:0007669"/>
    <property type="project" value="UniProtKB-KW"/>
</dbReference>
<reference evidence="17" key="2">
    <citation type="submission" date="2025-04" db="UniProtKB">
        <authorList>
            <consortium name="RefSeq"/>
        </authorList>
    </citation>
    <scope>IDENTIFICATION</scope>
</reference>
<dbReference type="CDD" id="cd00190">
    <property type="entry name" value="Tryp_SPc"/>
    <property type="match status" value="1"/>
</dbReference>
<dbReference type="PROSITE" id="PS00134">
    <property type="entry name" value="TRYPSIN_HIS"/>
    <property type="match status" value="1"/>
</dbReference>
<comment type="subcellular location">
    <subcellularLocation>
        <location evidence="12">Secreted</location>
    </subcellularLocation>
</comment>
<keyword evidence="5 11" id="KW-0720">Serine protease</keyword>
<dbReference type="SMART" id="SM00680">
    <property type="entry name" value="CLIP"/>
    <property type="match status" value="1"/>
</dbReference>
<evidence type="ECO:0000259" key="13">
    <source>
        <dbReference type="PROSITE" id="PS50240"/>
    </source>
</evidence>
<dbReference type="PRINTS" id="PR00722">
    <property type="entry name" value="CHYMOTRYPSIN"/>
</dbReference>
<dbReference type="PROSITE" id="PS51888">
    <property type="entry name" value="CLIP"/>
    <property type="match status" value="1"/>
</dbReference>
<evidence type="ECO:0000256" key="2">
    <source>
        <dbReference type="ARBA" id="ARBA00022723"/>
    </source>
</evidence>
<evidence type="ECO:0000256" key="12">
    <source>
        <dbReference type="RuleBase" id="RU366078"/>
    </source>
</evidence>
<dbReference type="InterPro" id="IPR001314">
    <property type="entry name" value="Peptidase_S1A"/>
</dbReference>
<dbReference type="OrthoDB" id="9028152at2759"/>
<keyword evidence="12" id="KW-0964">Secreted</keyword>
<keyword evidence="16" id="KW-1185">Reference proteome</keyword>
<dbReference type="PANTHER" id="PTHR24256">
    <property type="entry name" value="TRYPTASE-RELATED"/>
    <property type="match status" value="1"/>
</dbReference>
<feature type="domain" description="Peptidase S1" evidence="13">
    <location>
        <begin position="125"/>
        <end position="370"/>
    </location>
</feature>
<dbReference type="EC" id="3.4.21.-" evidence="11"/>
<dbReference type="RefSeq" id="XP_016976326.1">
    <property type="nucleotide sequence ID" value="XM_017120837.1"/>
</dbReference>
<keyword evidence="8" id="KW-1015">Disulfide bond</keyword>
<keyword evidence="6" id="KW-0106">Calcium</keyword>
<dbReference type="InterPro" id="IPR001254">
    <property type="entry name" value="Trypsin_dom"/>
</dbReference>
<reference evidence="15" key="3">
    <citation type="submission" date="2025-05" db="UniProtKB">
        <authorList>
            <consortium name="EnsemblMetazoa"/>
        </authorList>
    </citation>
    <scope>IDENTIFICATION</scope>
</reference>
<protein>
    <recommendedName>
        <fullName evidence="12">CLIP domain-containing serine protease</fullName>
        <ecNumber evidence="11">3.4.21.-</ecNumber>
    </recommendedName>
</protein>
<dbReference type="InterPro" id="IPR051487">
    <property type="entry name" value="Ser/Thr_Proteases_Immune/Dev"/>
</dbReference>
<dbReference type="InterPro" id="IPR033116">
    <property type="entry name" value="TRYPSIN_SER"/>
</dbReference>
<evidence type="ECO:0000256" key="11">
    <source>
        <dbReference type="RuleBase" id="RU363034"/>
    </source>
</evidence>
<reference evidence="16" key="1">
    <citation type="journal article" date="2021" name="Elife">
        <title>Highly contiguous assemblies of 101 drosophilid genomes.</title>
        <authorList>
            <person name="Kim B.Y."/>
            <person name="Wang J.R."/>
            <person name="Miller D.E."/>
            <person name="Barmina O."/>
            <person name="Delaney E."/>
            <person name="Thompson A."/>
            <person name="Comeault A.A."/>
            <person name="Peede D."/>
            <person name="D'Agostino E.R."/>
            <person name="Pelaez J."/>
            <person name="Aguilar J.M."/>
            <person name="Haji D."/>
            <person name="Matsunaga T."/>
            <person name="Armstrong E.E."/>
            <person name="Zych M."/>
            <person name="Ogawa Y."/>
            <person name="Stamenkovic-Radak M."/>
            <person name="Jelic M."/>
            <person name="Veselinovic M.S."/>
            <person name="Tanaskovic M."/>
            <person name="Eric P."/>
            <person name="Gao J.J."/>
            <person name="Katoh T.K."/>
            <person name="Toda M.J."/>
            <person name="Watabe H."/>
            <person name="Watada M."/>
            <person name="Davis J.S."/>
            <person name="Moyle L.C."/>
            <person name="Manoli G."/>
            <person name="Bertolini E."/>
            <person name="Kostal V."/>
            <person name="Hawley R.S."/>
            <person name="Takahashi A."/>
            <person name="Jones C.D."/>
            <person name="Price D.K."/>
            <person name="Whiteman N."/>
            <person name="Kopp A."/>
            <person name="Matute D.R."/>
            <person name="Petrov D.A."/>
        </authorList>
    </citation>
    <scope>NUCLEOTIDE SEQUENCE [LARGE SCALE GENOMIC DNA]</scope>
</reference>
<evidence type="ECO:0000256" key="7">
    <source>
        <dbReference type="ARBA" id="ARBA00023145"/>
    </source>
</evidence>
<dbReference type="GO" id="GO:0005576">
    <property type="term" value="C:extracellular region"/>
    <property type="evidence" value="ECO:0007669"/>
    <property type="project" value="UniProtKB-SubCell"/>
</dbReference>
<dbReference type="InterPro" id="IPR009003">
    <property type="entry name" value="Peptidase_S1_PA"/>
</dbReference>
<evidence type="ECO:0000313" key="16">
    <source>
        <dbReference type="Proteomes" id="UP001652680"/>
    </source>
</evidence>
<dbReference type="SUPFAM" id="SSF50494">
    <property type="entry name" value="Trypsin-like serine proteases"/>
    <property type="match status" value="1"/>
</dbReference>
<keyword evidence="2" id="KW-0479">Metal-binding</keyword>
<dbReference type="InterPro" id="IPR022700">
    <property type="entry name" value="CLIP"/>
</dbReference>
<name>A0A6P4ET59_DRORH</name>
<dbReference type="AlphaFoldDB" id="A0A6P4ET59"/>
<dbReference type="InterPro" id="IPR043504">
    <property type="entry name" value="Peptidase_S1_PA_chymotrypsin"/>
</dbReference>
<organism evidence="17">
    <name type="scientific">Drosophila rhopaloa</name>
    <name type="common">Fruit fly</name>
    <dbReference type="NCBI Taxonomy" id="1041015"/>
    <lineage>
        <taxon>Eukaryota</taxon>
        <taxon>Metazoa</taxon>
        <taxon>Ecdysozoa</taxon>
        <taxon>Arthropoda</taxon>
        <taxon>Hexapoda</taxon>
        <taxon>Insecta</taxon>
        <taxon>Pterygota</taxon>
        <taxon>Neoptera</taxon>
        <taxon>Endopterygota</taxon>
        <taxon>Diptera</taxon>
        <taxon>Brachycera</taxon>
        <taxon>Muscomorpha</taxon>
        <taxon>Ephydroidea</taxon>
        <taxon>Drosophilidae</taxon>
        <taxon>Drosophila</taxon>
        <taxon>Sophophora</taxon>
    </lineage>
</organism>
<dbReference type="Gene3D" id="2.40.10.10">
    <property type="entry name" value="Trypsin-like serine proteases"/>
    <property type="match status" value="2"/>
</dbReference>
<dbReference type="GO" id="GO:0046872">
    <property type="term" value="F:metal ion binding"/>
    <property type="evidence" value="ECO:0007669"/>
    <property type="project" value="UniProtKB-KW"/>
</dbReference>
<dbReference type="GO" id="GO:0004252">
    <property type="term" value="F:serine-type endopeptidase activity"/>
    <property type="evidence" value="ECO:0007669"/>
    <property type="project" value="UniProtKB-UniRule"/>
</dbReference>
<evidence type="ECO:0000259" key="14">
    <source>
        <dbReference type="PROSITE" id="PS51888"/>
    </source>
</evidence>
<dbReference type="InterPro" id="IPR038565">
    <property type="entry name" value="CLIP_sf"/>
</dbReference>
<evidence type="ECO:0000256" key="4">
    <source>
        <dbReference type="ARBA" id="ARBA00022801"/>
    </source>
</evidence>
<keyword evidence="7" id="KW-0865">Zymogen</keyword>
<accession>A0A6P4ET59</accession>
<feature type="domain" description="Clip" evidence="14">
    <location>
        <begin position="23"/>
        <end position="77"/>
    </location>
</feature>
<dbReference type="Pfam" id="PF00089">
    <property type="entry name" value="Trypsin"/>
    <property type="match status" value="1"/>
</dbReference>
<dbReference type="FunFam" id="2.40.10.10:FF:000028">
    <property type="entry name" value="Serine protease easter"/>
    <property type="match status" value="1"/>
</dbReference>
<evidence type="ECO:0000256" key="5">
    <source>
        <dbReference type="ARBA" id="ARBA00022825"/>
    </source>
</evidence>